<feature type="domain" description="Methylamine utilisation protein MauE" evidence="6">
    <location>
        <begin position="1"/>
        <end position="130"/>
    </location>
</feature>
<dbReference type="GO" id="GO:0016020">
    <property type="term" value="C:membrane"/>
    <property type="evidence" value="ECO:0007669"/>
    <property type="project" value="UniProtKB-SubCell"/>
</dbReference>
<dbReference type="GO" id="GO:0030416">
    <property type="term" value="P:methylamine metabolic process"/>
    <property type="evidence" value="ECO:0007669"/>
    <property type="project" value="InterPro"/>
</dbReference>
<feature type="transmembrane region" description="Helical" evidence="5">
    <location>
        <begin position="123"/>
        <end position="142"/>
    </location>
</feature>
<name>A0A318KGV0_9NOCA</name>
<dbReference type="AlphaFoldDB" id="A0A318KGV0"/>
<feature type="transmembrane region" description="Helical" evidence="5">
    <location>
        <begin position="6"/>
        <end position="25"/>
    </location>
</feature>
<evidence type="ECO:0000313" key="8">
    <source>
        <dbReference type="Proteomes" id="UP000247569"/>
    </source>
</evidence>
<reference evidence="7 8" key="1">
    <citation type="submission" date="2018-05" db="EMBL/GenBank/DDBJ databases">
        <title>Genomic Encyclopedia of Type Strains, Phase IV (KMG-IV): sequencing the most valuable type-strain genomes for metagenomic binning, comparative biology and taxonomic classification.</title>
        <authorList>
            <person name="Goeker M."/>
        </authorList>
    </citation>
    <scope>NUCLEOTIDE SEQUENCE [LARGE SCALE GENOMIC DNA]</scope>
    <source>
        <strain evidence="7 8">DSM 44704</strain>
    </source>
</reference>
<feature type="transmembrane region" description="Helical" evidence="5">
    <location>
        <begin position="46"/>
        <end position="68"/>
    </location>
</feature>
<dbReference type="RefSeq" id="WP_051187070.1">
    <property type="nucleotide sequence ID" value="NZ_QJKF01000001.1"/>
</dbReference>
<comment type="caution">
    <text evidence="7">The sequence shown here is derived from an EMBL/GenBank/DDBJ whole genome shotgun (WGS) entry which is preliminary data.</text>
</comment>
<feature type="transmembrane region" description="Helical" evidence="5">
    <location>
        <begin position="148"/>
        <end position="172"/>
    </location>
</feature>
<comment type="subcellular location">
    <subcellularLocation>
        <location evidence="1">Membrane</location>
        <topology evidence="1">Multi-pass membrane protein</topology>
    </subcellularLocation>
</comment>
<keyword evidence="3 5" id="KW-1133">Transmembrane helix</keyword>
<sequence>MQYFVIASRALIGVIFLVALVHKVVRRPRCAAFVDSAGVMRLGPTPLAGSAAGTVVAAEGTICVLLAVPADAAVAAGFAVAAWLLSAYAVGIGHTIRRGATTSGRRSGPSAAALGSRHIGRNALLIAVSMGGELAVLARPPAATAAGTAMATCAGLVAGVLVIVMDDLAALFGATTIDSTRR</sequence>
<dbReference type="OrthoDB" id="3430313at2"/>
<keyword evidence="2 5" id="KW-0812">Transmembrane</keyword>
<evidence type="ECO:0000256" key="1">
    <source>
        <dbReference type="ARBA" id="ARBA00004141"/>
    </source>
</evidence>
<keyword evidence="8" id="KW-1185">Reference proteome</keyword>
<proteinExistence type="predicted"/>
<gene>
    <name evidence="7" type="ORF">DFR70_101836</name>
</gene>
<organism evidence="7 8">
    <name type="scientific">Nocardia tenerifensis</name>
    <dbReference type="NCBI Taxonomy" id="228006"/>
    <lineage>
        <taxon>Bacteria</taxon>
        <taxon>Bacillati</taxon>
        <taxon>Actinomycetota</taxon>
        <taxon>Actinomycetes</taxon>
        <taxon>Mycobacteriales</taxon>
        <taxon>Nocardiaceae</taxon>
        <taxon>Nocardia</taxon>
    </lineage>
</organism>
<dbReference type="InterPro" id="IPR009908">
    <property type="entry name" value="Methylamine_util_MauE"/>
</dbReference>
<keyword evidence="4 5" id="KW-0472">Membrane</keyword>
<evidence type="ECO:0000256" key="2">
    <source>
        <dbReference type="ARBA" id="ARBA00022692"/>
    </source>
</evidence>
<dbReference type="Pfam" id="PF07291">
    <property type="entry name" value="MauE"/>
    <property type="match status" value="1"/>
</dbReference>
<protein>
    <recommendedName>
        <fullName evidence="6">Methylamine utilisation protein MauE domain-containing protein</fullName>
    </recommendedName>
</protein>
<evidence type="ECO:0000256" key="5">
    <source>
        <dbReference type="SAM" id="Phobius"/>
    </source>
</evidence>
<dbReference type="EMBL" id="QJKF01000001">
    <property type="protein sequence ID" value="PXX71413.1"/>
    <property type="molecule type" value="Genomic_DNA"/>
</dbReference>
<evidence type="ECO:0000259" key="6">
    <source>
        <dbReference type="Pfam" id="PF07291"/>
    </source>
</evidence>
<dbReference type="Proteomes" id="UP000247569">
    <property type="component" value="Unassembled WGS sequence"/>
</dbReference>
<evidence type="ECO:0000313" key="7">
    <source>
        <dbReference type="EMBL" id="PXX71413.1"/>
    </source>
</evidence>
<evidence type="ECO:0000256" key="3">
    <source>
        <dbReference type="ARBA" id="ARBA00022989"/>
    </source>
</evidence>
<accession>A0A318KGV0</accession>
<feature type="transmembrane region" description="Helical" evidence="5">
    <location>
        <begin position="74"/>
        <end position="96"/>
    </location>
</feature>
<evidence type="ECO:0000256" key="4">
    <source>
        <dbReference type="ARBA" id="ARBA00023136"/>
    </source>
</evidence>